<feature type="transmembrane region" description="Helical" evidence="2">
    <location>
        <begin position="59"/>
        <end position="79"/>
    </location>
</feature>
<dbReference type="Proteomes" id="UP000836402">
    <property type="component" value="Unassembled WGS sequence"/>
</dbReference>
<organism evidence="4 5">
    <name type="scientific">Tilletia caries</name>
    <name type="common">wheat bunt fungus</name>
    <dbReference type="NCBI Taxonomy" id="13290"/>
    <lineage>
        <taxon>Eukaryota</taxon>
        <taxon>Fungi</taxon>
        <taxon>Dikarya</taxon>
        <taxon>Basidiomycota</taxon>
        <taxon>Ustilaginomycotina</taxon>
        <taxon>Exobasidiomycetes</taxon>
        <taxon>Tilletiales</taxon>
        <taxon>Tilletiaceae</taxon>
        <taxon>Tilletia</taxon>
    </lineage>
</organism>
<feature type="transmembrane region" description="Helical" evidence="2">
    <location>
        <begin position="429"/>
        <end position="449"/>
    </location>
</feature>
<evidence type="ECO:0000313" key="5">
    <source>
        <dbReference type="Proteomes" id="UP000077671"/>
    </source>
</evidence>
<dbReference type="AlphaFoldDB" id="A0A8T8SSR2"/>
<keyword evidence="2" id="KW-1133">Transmembrane helix</keyword>
<feature type="transmembrane region" description="Helical" evidence="2">
    <location>
        <begin position="257"/>
        <end position="281"/>
    </location>
</feature>
<reference evidence="4" key="2">
    <citation type="journal article" date="2019" name="IMA Fungus">
        <title>Genome sequencing and comparison of five Tilletia species to identify candidate genes for the detection of regulated species infecting wheat.</title>
        <authorList>
            <person name="Nguyen H.D.T."/>
            <person name="Sultana T."/>
            <person name="Kesanakurti P."/>
            <person name="Hambleton S."/>
        </authorList>
    </citation>
    <scope>NUCLEOTIDE SEQUENCE</scope>
    <source>
        <strain evidence="4">DAOMC 238032</strain>
    </source>
</reference>
<reference evidence="4" key="1">
    <citation type="submission" date="2016-04" db="EMBL/GenBank/DDBJ databases">
        <authorList>
            <person name="Nguyen H.D."/>
            <person name="Kesanakurti P."/>
            <person name="Cullis J."/>
            <person name="Levesque C.A."/>
            <person name="Hambleton S."/>
        </authorList>
    </citation>
    <scope>NUCLEOTIDE SEQUENCE</scope>
    <source>
        <strain evidence="4">DAOMC 238032</strain>
    </source>
</reference>
<comment type="caution">
    <text evidence="4">The sequence shown here is derived from an EMBL/GenBank/DDBJ whole genome shotgun (WGS) entry which is preliminary data.</text>
</comment>
<accession>A0A8T8SSR2</accession>
<name>A0A8T8SSR2_9BASI</name>
<feature type="transmembrane region" description="Helical" evidence="2">
    <location>
        <begin position="187"/>
        <end position="213"/>
    </location>
</feature>
<evidence type="ECO:0000313" key="3">
    <source>
        <dbReference type="EMBL" id="CAD6921370.1"/>
    </source>
</evidence>
<gene>
    <name evidence="4" type="ORF">A4X03_0g6928</name>
    <name evidence="3" type="ORF">JKIAZH3_G8593</name>
</gene>
<feature type="transmembrane region" description="Helical" evidence="2">
    <location>
        <begin position="144"/>
        <end position="166"/>
    </location>
</feature>
<sequence>MSSPSIYDRFNLLPPPPPTAFSHHDQAARRMRLPDFENVQEARDFLHDMFVWHHGSVLTAARTTFACLVAALFVAVVAREVWLHAHRRRWLLRMVNTPDGVVIVPSITAVWSTFGSIYLALNFTEAFVELAYLHQDSPLPHMPLWVILQFIPLAYVMSWSSCGSHYGRVPGSRRYELLKRESRGPSLSPFAANCVWIAAPTLQAVILLIPALLSDSLYESTRRDANLKMAEMSSAPELTEEILRSIQELWLQQRHSIQWMAIGTLLWFIFALGYIAMYASLSVRLVIKLHQHLSALLQLKHAREVVATVRMEYSTVVTISSTDGASEHWNGMDRDMRYSSFVSVEEKDDVLITSPMNGLFPNVPPASARHEPLGDGQGFRRVIWLYSLHNISVVIGTIVFAVLALAISILAVDAVELSRIEPTIGCGFLVPQLIGASLGFSIITCNIFLDRSEAFLTLMHGTYRQGGIDMPSSRQTTGQRFGIDSSPDDQEIEVPVRKSSSWSSSTY</sequence>
<dbReference type="Proteomes" id="UP000077671">
    <property type="component" value="Unassembled WGS sequence"/>
</dbReference>
<feature type="transmembrane region" description="Helical" evidence="2">
    <location>
        <begin position="383"/>
        <end position="409"/>
    </location>
</feature>
<dbReference type="EMBL" id="LWDD02001468">
    <property type="protein sequence ID" value="KAE8247904.1"/>
    <property type="molecule type" value="Genomic_DNA"/>
</dbReference>
<reference evidence="3" key="3">
    <citation type="submission" date="2020-10" db="EMBL/GenBank/DDBJ databases">
        <authorList>
            <person name="Sedaghatjoo S."/>
        </authorList>
    </citation>
    <scope>NUCLEOTIDE SEQUENCE</scope>
    <source>
        <strain evidence="3">AZH3</strain>
    </source>
</reference>
<protein>
    <submittedName>
        <fullName evidence="4">Uncharacterized protein</fullName>
    </submittedName>
</protein>
<feature type="transmembrane region" description="Helical" evidence="2">
    <location>
        <begin position="100"/>
        <end position="124"/>
    </location>
</feature>
<evidence type="ECO:0000313" key="6">
    <source>
        <dbReference type="Proteomes" id="UP000836402"/>
    </source>
</evidence>
<proteinExistence type="predicted"/>
<keyword evidence="2" id="KW-0472">Membrane</keyword>
<evidence type="ECO:0000256" key="1">
    <source>
        <dbReference type="SAM" id="MobiDB-lite"/>
    </source>
</evidence>
<feature type="region of interest" description="Disordered" evidence="1">
    <location>
        <begin position="467"/>
        <end position="507"/>
    </location>
</feature>
<keyword evidence="6" id="KW-1185">Reference proteome</keyword>
<keyword evidence="2" id="KW-0812">Transmembrane</keyword>
<dbReference type="EMBL" id="CAJHJG010002600">
    <property type="protein sequence ID" value="CAD6921370.1"/>
    <property type="molecule type" value="Genomic_DNA"/>
</dbReference>
<evidence type="ECO:0000313" key="4">
    <source>
        <dbReference type="EMBL" id="KAE8247904.1"/>
    </source>
</evidence>
<evidence type="ECO:0000256" key="2">
    <source>
        <dbReference type="SAM" id="Phobius"/>
    </source>
</evidence>